<accession>A0ACC2IHW0</accession>
<gene>
    <name evidence="1" type="ORF">OPT61_g3502</name>
</gene>
<evidence type="ECO:0000313" key="1">
    <source>
        <dbReference type="EMBL" id="KAJ8114684.1"/>
    </source>
</evidence>
<dbReference type="EMBL" id="JAPHNI010000180">
    <property type="protein sequence ID" value="KAJ8114684.1"/>
    <property type="molecule type" value="Genomic_DNA"/>
</dbReference>
<sequence length="256" mass="28855">MSHTPERRTPTPERRLSTGGLPPIRITEQCIVDRAPSHHDPRVTCHTAWNRQSILTVPSGWSASDFSIADTPSTRSFQIYVTTPQAADSEYVRALAREFQDELCRGHGVGGRDTSARVDVWAMPFADGVSEQTRIDACKKHILGEIAAREALGVSGFHVSAFCRYERWERFLLIVDEPEEAWDQGEGGFLAVYWDCPLIPREVPDEAWDEDEGGLLGVLANRDLSSRQLPERPGIRTERYTREQLGALLEDLTNYF</sequence>
<name>A0ACC2IHW0_9PLEO</name>
<proteinExistence type="predicted"/>
<dbReference type="Proteomes" id="UP001153331">
    <property type="component" value="Unassembled WGS sequence"/>
</dbReference>
<keyword evidence="2" id="KW-1185">Reference proteome</keyword>
<comment type="caution">
    <text evidence="1">The sequence shown here is derived from an EMBL/GenBank/DDBJ whole genome shotgun (WGS) entry which is preliminary data.</text>
</comment>
<reference evidence="1" key="1">
    <citation type="submission" date="2022-11" db="EMBL/GenBank/DDBJ databases">
        <title>Genome Sequence of Boeremia exigua.</title>
        <authorList>
            <person name="Buettner E."/>
        </authorList>
    </citation>
    <scope>NUCLEOTIDE SEQUENCE</scope>
    <source>
        <strain evidence="1">CU02</strain>
    </source>
</reference>
<organism evidence="1 2">
    <name type="scientific">Boeremia exigua</name>
    <dbReference type="NCBI Taxonomy" id="749465"/>
    <lineage>
        <taxon>Eukaryota</taxon>
        <taxon>Fungi</taxon>
        <taxon>Dikarya</taxon>
        <taxon>Ascomycota</taxon>
        <taxon>Pezizomycotina</taxon>
        <taxon>Dothideomycetes</taxon>
        <taxon>Pleosporomycetidae</taxon>
        <taxon>Pleosporales</taxon>
        <taxon>Pleosporineae</taxon>
        <taxon>Didymellaceae</taxon>
        <taxon>Boeremia</taxon>
    </lineage>
</organism>
<evidence type="ECO:0000313" key="2">
    <source>
        <dbReference type="Proteomes" id="UP001153331"/>
    </source>
</evidence>
<protein>
    <submittedName>
        <fullName evidence="1">Uncharacterized protein</fullName>
    </submittedName>
</protein>